<organism evidence="2 3">
    <name type="scientific">Ruegeria halocynthiae</name>
    <dbReference type="NCBI Taxonomy" id="985054"/>
    <lineage>
        <taxon>Bacteria</taxon>
        <taxon>Pseudomonadati</taxon>
        <taxon>Pseudomonadota</taxon>
        <taxon>Alphaproteobacteria</taxon>
        <taxon>Rhodobacterales</taxon>
        <taxon>Roseobacteraceae</taxon>
        <taxon>Ruegeria</taxon>
    </lineage>
</organism>
<feature type="transmembrane region" description="Helical" evidence="1">
    <location>
        <begin position="20"/>
        <end position="38"/>
    </location>
</feature>
<evidence type="ECO:0000313" key="2">
    <source>
        <dbReference type="EMBL" id="SDX10077.1"/>
    </source>
</evidence>
<reference evidence="3" key="1">
    <citation type="submission" date="2016-10" db="EMBL/GenBank/DDBJ databases">
        <authorList>
            <person name="Varghese N."/>
            <person name="Submissions S."/>
        </authorList>
    </citation>
    <scope>NUCLEOTIDE SEQUENCE [LARGE SCALE GENOMIC DNA]</scope>
    <source>
        <strain evidence="3">DSM 27839</strain>
    </source>
</reference>
<proteinExistence type="predicted"/>
<keyword evidence="3" id="KW-1185">Reference proteome</keyword>
<dbReference type="Proteomes" id="UP000183400">
    <property type="component" value="Unassembled WGS sequence"/>
</dbReference>
<name>A0A1H2YYB8_9RHOB</name>
<keyword evidence="1" id="KW-1133">Transmembrane helix</keyword>
<dbReference type="OrthoDB" id="7876453at2"/>
<feature type="transmembrane region" description="Helical" evidence="1">
    <location>
        <begin position="182"/>
        <end position="203"/>
    </location>
</feature>
<gene>
    <name evidence="2" type="ORF">SAMN05444358_10325</name>
</gene>
<keyword evidence="1" id="KW-0812">Transmembrane</keyword>
<evidence type="ECO:0008006" key="4">
    <source>
        <dbReference type="Google" id="ProtNLM"/>
    </source>
</evidence>
<dbReference type="RefSeq" id="WP_074736839.1">
    <property type="nucleotide sequence ID" value="NZ_FNNP01000003.1"/>
</dbReference>
<protein>
    <recommendedName>
        <fullName evidence="4">SMODS and SLOG-associating 2TM effector domain-containing protein</fullName>
    </recommendedName>
</protein>
<evidence type="ECO:0000256" key="1">
    <source>
        <dbReference type="SAM" id="Phobius"/>
    </source>
</evidence>
<dbReference type="STRING" id="985054.SAMN05444358_10325"/>
<sequence>MKTKSVAQKLWNKTLRPTLYVTTQLLFFGGYSAYFLRANEPEKFAKFGAVIIAWAVLNIAFQRNRYSTALESWERSWAEWQYNHTAKAMEFRDRAITNTFNVHASQIAQINHKMGYENPFVENTPEAIREFAESVQIDQETADSFRQEQENFNEQFLEFQNRYKYSTRFQGDWSSLMWRLELLLVAVGTIQTAYGADFVIWFHNTF</sequence>
<evidence type="ECO:0000313" key="3">
    <source>
        <dbReference type="Proteomes" id="UP000183400"/>
    </source>
</evidence>
<dbReference type="EMBL" id="FNNP01000003">
    <property type="protein sequence ID" value="SDX10077.1"/>
    <property type="molecule type" value="Genomic_DNA"/>
</dbReference>
<accession>A0A1H2YYB8</accession>
<dbReference type="AlphaFoldDB" id="A0A1H2YYB8"/>
<feature type="transmembrane region" description="Helical" evidence="1">
    <location>
        <begin position="44"/>
        <end position="61"/>
    </location>
</feature>
<keyword evidence="1" id="KW-0472">Membrane</keyword>